<dbReference type="RefSeq" id="WP_150443199.1">
    <property type="nucleotide sequence ID" value="NZ_VYQE01000001.1"/>
</dbReference>
<feature type="transmembrane region" description="Helical" evidence="1">
    <location>
        <begin position="53"/>
        <end position="84"/>
    </location>
</feature>
<keyword evidence="3" id="KW-1185">Reference proteome</keyword>
<dbReference type="AlphaFoldDB" id="A0A5J5GN64"/>
<feature type="transmembrane region" description="Helical" evidence="1">
    <location>
        <begin position="184"/>
        <end position="204"/>
    </location>
</feature>
<comment type="caution">
    <text evidence="2">The sequence shown here is derived from an EMBL/GenBank/DDBJ whole genome shotgun (WGS) entry which is preliminary data.</text>
</comment>
<dbReference type="Proteomes" id="UP000326554">
    <property type="component" value="Unassembled WGS sequence"/>
</dbReference>
<evidence type="ECO:0000313" key="2">
    <source>
        <dbReference type="EMBL" id="KAA9009719.1"/>
    </source>
</evidence>
<accession>A0A5J5GN64</accession>
<feature type="transmembrane region" description="Helical" evidence="1">
    <location>
        <begin position="131"/>
        <end position="151"/>
    </location>
</feature>
<keyword evidence="1" id="KW-0472">Membrane</keyword>
<dbReference type="PANTHER" id="PTHR41795">
    <property type="entry name" value="EXOPOLYSACCHARIDE SYNTHESIS PROTEIN"/>
    <property type="match status" value="1"/>
</dbReference>
<feature type="transmembrane region" description="Helical" evidence="1">
    <location>
        <begin position="157"/>
        <end position="177"/>
    </location>
</feature>
<dbReference type="PIRSF" id="PIRSF033239">
    <property type="entry name" value="ExoD"/>
    <property type="match status" value="1"/>
</dbReference>
<name>A0A5J5GN64_9RHOB</name>
<dbReference type="Pfam" id="PF06055">
    <property type="entry name" value="ExoD"/>
    <property type="match status" value="1"/>
</dbReference>
<sequence>MTGATDNPMTEGAAGPEQVDDIVSTLDDLARENDEVSFGDIVETLGAKGYGPLLLALAALMVLPVGMIPGVGGAIGLVMAVIGLQTLRGRTGLWLPKTIRDRCIGAQRIRGAADRLRPAARWLRKRLKPRLVILAEGRVSLTVIALLLIALGLSMTVLGAIPVLVPLAGLPVLFFALGTVARDGAAVAAGYLLLIPPLWVGLAWG</sequence>
<keyword evidence="1" id="KW-0812">Transmembrane</keyword>
<dbReference type="InterPro" id="IPR010331">
    <property type="entry name" value="ExoD"/>
</dbReference>
<evidence type="ECO:0000256" key="1">
    <source>
        <dbReference type="SAM" id="Phobius"/>
    </source>
</evidence>
<evidence type="ECO:0000313" key="3">
    <source>
        <dbReference type="Proteomes" id="UP000326554"/>
    </source>
</evidence>
<organism evidence="2 3">
    <name type="scientific">Histidinibacterium aquaticum</name>
    <dbReference type="NCBI Taxonomy" id="2613962"/>
    <lineage>
        <taxon>Bacteria</taxon>
        <taxon>Pseudomonadati</taxon>
        <taxon>Pseudomonadota</taxon>
        <taxon>Alphaproteobacteria</taxon>
        <taxon>Rhodobacterales</taxon>
        <taxon>Paracoccaceae</taxon>
        <taxon>Histidinibacterium</taxon>
    </lineage>
</organism>
<dbReference type="EMBL" id="VYQE01000001">
    <property type="protein sequence ID" value="KAA9009719.1"/>
    <property type="molecule type" value="Genomic_DNA"/>
</dbReference>
<proteinExistence type="predicted"/>
<gene>
    <name evidence="2" type="ORF">F3S47_00130</name>
</gene>
<protein>
    <submittedName>
        <fullName evidence="2">Exopolysaccharide biosynthesis protein</fullName>
    </submittedName>
</protein>
<dbReference type="PANTHER" id="PTHR41795:SF1">
    <property type="entry name" value="EXOPOLYSACCHARIDE SYNTHESIS PROTEIN"/>
    <property type="match status" value="1"/>
</dbReference>
<reference evidence="2 3" key="1">
    <citation type="submission" date="2019-09" db="EMBL/GenBank/DDBJ databases">
        <authorList>
            <person name="Park J.-S."/>
            <person name="Choi H.-J."/>
        </authorList>
    </citation>
    <scope>NUCLEOTIDE SEQUENCE [LARGE SCALE GENOMIC DNA]</scope>
    <source>
        <strain evidence="2 3">176SS1-4</strain>
    </source>
</reference>
<keyword evidence="1" id="KW-1133">Transmembrane helix</keyword>